<evidence type="ECO:0000313" key="1">
    <source>
        <dbReference type="EMBL" id="ONK70047.1"/>
    </source>
</evidence>
<dbReference type="Proteomes" id="UP000243459">
    <property type="component" value="Chromosome 5"/>
</dbReference>
<dbReference type="EMBL" id="CM007385">
    <property type="protein sequence ID" value="ONK70047.1"/>
    <property type="molecule type" value="Genomic_DNA"/>
</dbReference>
<evidence type="ECO:0000313" key="2">
    <source>
        <dbReference type="Proteomes" id="UP000243459"/>
    </source>
</evidence>
<name>A0A5P1EXX7_ASPOF</name>
<keyword evidence="2" id="KW-1185">Reference proteome</keyword>
<sequence length="81" mass="8665">MEGYKSLSLNEAGPDPRGSFSVAAIKEILVTDPKSGVILFDIRMAHKQLSVTIFENPPDCKEDGGLIPDASCTRVDCKGPS</sequence>
<dbReference type="AlphaFoldDB" id="A0A5P1EXX7"/>
<reference evidence="2" key="1">
    <citation type="journal article" date="2017" name="Nat. Commun.">
        <title>The asparagus genome sheds light on the origin and evolution of a young Y chromosome.</title>
        <authorList>
            <person name="Harkess A."/>
            <person name="Zhou J."/>
            <person name="Xu C."/>
            <person name="Bowers J.E."/>
            <person name="Van der Hulst R."/>
            <person name="Ayyampalayam S."/>
            <person name="Mercati F."/>
            <person name="Riccardi P."/>
            <person name="McKain M.R."/>
            <person name="Kakrana A."/>
            <person name="Tang H."/>
            <person name="Ray J."/>
            <person name="Groenendijk J."/>
            <person name="Arikit S."/>
            <person name="Mathioni S.M."/>
            <person name="Nakano M."/>
            <person name="Shan H."/>
            <person name="Telgmann-Rauber A."/>
            <person name="Kanno A."/>
            <person name="Yue Z."/>
            <person name="Chen H."/>
            <person name="Li W."/>
            <person name="Chen Y."/>
            <person name="Xu X."/>
            <person name="Zhang Y."/>
            <person name="Luo S."/>
            <person name="Chen H."/>
            <person name="Gao J."/>
            <person name="Mao Z."/>
            <person name="Pires J.C."/>
            <person name="Luo M."/>
            <person name="Kudrna D."/>
            <person name="Wing R.A."/>
            <person name="Meyers B.C."/>
            <person name="Yi K."/>
            <person name="Kong H."/>
            <person name="Lavrijsen P."/>
            <person name="Sunseri F."/>
            <person name="Falavigna A."/>
            <person name="Ye Y."/>
            <person name="Leebens-Mack J.H."/>
            <person name="Chen G."/>
        </authorList>
    </citation>
    <scope>NUCLEOTIDE SEQUENCE [LARGE SCALE GENOMIC DNA]</scope>
    <source>
        <strain evidence="2">cv. DH0086</strain>
    </source>
</reference>
<accession>A0A5P1EXX7</accession>
<dbReference type="Gramene" id="ONK70047">
    <property type="protein sequence ID" value="ONK70047"/>
    <property type="gene ID" value="A4U43_C05F29700"/>
</dbReference>
<organism evidence="1 2">
    <name type="scientific">Asparagus officinalis</name>
    <name type="common">Garden asparagus</name>
    <dbReference type="NCBI Taxonomy" id="4686"/>
    <lineage>
        <taxon>Eukaryota</taxon>
        <taxon>Viridiplantae</taxon>
        <taxon>Streptophyta</taxon>
        <taxon>Embryophyta</taxon>
        <taxon>Tracheophyta</taxon>
        <taxon>Spermatophyta</taxon>
        <taxon>Magnoliopsida</taxon>
        <taxon>Liliopsida</taxon>
        <taxon>Asparagales</taxon>
        <taxon>Asparagaceae</taxon>
        <taxon>Asparagoideae</taxon>
        <taxon>Asparagus</taxon>
    </lineage>
</organism>
<proteinExistence type="predicted"/>
<protein>
    <submittedName>
        <fullName evidence="1">Uncharacterized protein</fullName>
    </submittedName>
</protein>
<gene>
    <name evidence="1" type="ORF">A4U43_C05F29700</name>
</gene>